<dbReference type="RefSeq" id="WP_002584239.1">
    <property type="nucleotide sequence ID" value="NZ_KB850978.1"/>
</dbReference>
<dbReference type="HOGENOM" id="CLU_2599826_0_0_9"/>
<evidence type="ECO:0000313" key="2">
    <source>
        <dbReference type="Proteomes" id="UP000013085"/>
    </source>
</evidence>
<dbReference type="AlphaFoldDB" id="A0A0E2H8J1"/>
<protein>
    <submittedName>
        <fullName evidence="1">C_GCAxxG_C_C family protein</fullName>
    </submittedName>
</protein>
<proteinExistence type="predicted"/>
<gene>
    <name evidence="1" type="ORF">HMPREF1090_03247</name>
</gene>
<dbReference type="Proteomes" id="UP000013085">
    <property type="component" value="Unassembled WGS sequence"/>
</dbReference>
<dbReference type="Pfam" id="PF09719">
    <property type="entry name" value="C_GCAxxG_C_C"/>
    <property type="match status" value="1"/>
</dbReference>
<sequence>MTIDVESSVHAGKAMGLFLDGYNCAQSVFTAFCDLHGMDEKEALRLGSSFGGGMGRLREVCGALSGIFMTAGLLYGYDR</sequence>
<dbReference type="GeneID" id="57964353"/>
<dbReference type="PATRIC" id="fig|999408.3.peg.3513"/>
<comment type="caution">
    <text evidence="1">The sequence shown here is derived from an EMBL/GenBank/DDBJ whole genome shotgun (WGS) entry which is preliminary data.</text>
</comment>
<organism evidence="1 2">
    <name type="scientific">[Clostridium] clostridioforme 90A8</name>
    <dbReference type="NCBI Taxonomy" id="999408"/>
    <lineage>
        <taxon>Bacteria</taxon>
        <taxon>Bacillati</taxon>
        <taxon>Bacillota</taxon>
        <taxon>Clostridia</taxon>
        <taxon>Lachnospirales</taxon>
        <taxon>Lachnospiraceae</taxon>
        <taxon>Enterocloster</taxon>
    </lineage>
</organism>
<evidence type="ECO:0000313" key="1">
    <source>
        <dbReference type="EMBL" id="ENZ12966.1"/>
    </source>
</evidence>
<reference evidence="1 2" key="1">
    <citation type="submission" date="2013-01" db="EMBL/GenBank/DDBJ databases">
        <title>The Genome Sequence of Clostridium clostridioforme 90A8.</title>
        <authorList>
            <consortium name="The Broad Institute Genome Sequencing Platform"/>
            <person name="Earl A."/>
            <person name="Ward D."/>
            <person name="Feldgarden M."/>
            <person name="Gevers D."/>
            <person name="Courvalin P."/>
            <person name="Lambert T."/>
            <person name="Walker B."/>
            <person name="Young S.K."/>
            <person name="Zeng Q."/>
            <person name="Gargeya S."/>
            <person name="Fitzgerald M."/>
            <person name="Haas B."/>
            <person name="Abouelleil A."/>
            <person name="Alvarado L."/>
            <person name="Arachchi H.M."/>
            <person name="Berlin A.M."/>
            <person name="Chapman S.B."/>
            <person name="Dewar J."/>
            <person name="Goldberg J."/>
            <person name="Griggs A."/>
            <person name="Gujja S."/>
            <person name="Hansen M."/>
            <person name="Howarth C."/>
            <person name="Imamovic A."/>
            <person name="Larimer J."/>
            <person name="McCowan C."/>
            <person name="Murphy C."/>
            <person name="Neiman D."/>
            <person name="Pearson M."/>
            <person name="Priest M."/>
            <person name="Roberts A."/>
            <person name="Saif S."/>
            <person name="Shea T."/>
            <person name="Sisk P."/>
            <person name="Sykes S."/>
            <person name="Wortman J."/>
            <person name="Nusbaum C."/>
            <person name="Birren B."/>
        </authorList>
    </citation>
    <scope>NUCLEOTIDE SEQUENCE [LARGE SCALE GENOMIC DNA]</scope>
    <source>
        <strain evidence="1 2">90A8</strain>
    </source>
</reference>
<name>A0A0E2H8J1_9FIRM</name>
<dbReference type="EMBL" id="AGYR01000036">
    <property type="protein sequence ID" value="ENZ12966.1"/>
    <property type="molecule type" value="Genomic_DNA"/>
</dbReference>
<dbReference type="InterPro" id="IPR010181">
    <property type="entry name" value="CGCAxxGCC_motif"/>
</dbReference>
<accession>A0A0E2H8J1</accession>